<organism evidence="4 5">
    <name type="scientific">Candidatus Roizmanbacteria bacterium RIFCSPLOWO2_01_FULL_35_13</name>
    <dbReference type="NCBI Taxonomy" id="1802055"/>
    <lineage>
        <taxon>Bacteria</taxon>
        <taxon>Candidatus Roizmaniibacteriota</taxon>
    </lineage>
</organism>
<gene>
    <name evidence="4" type="ORF">A3A74_07330</name>
</gene>
<evidence type="ECO:0000313" key="4">
    <source>
        <dbReference type="EMBL" id="OGK40289.1"/>
    </source>
</evidence>
<dbReference type="InterPro" id="IPR036291">
    <property type="entry name" value="NAD(P)-bd_dom_sf"/>
</dbReference>
<evidence type="ECO:0000256" key="1">
    <source>
        <dbReference type="ARBA" id="ARBA00006484"/>
    </source>
</evidence>
<proteinExistence type="inferred from homology"/>
<comment type="similarity">
    <text evidence="1 3">Belongs to the short-chain dehydrogenases/reductases (SDR) family.</text>
</comment>
<dbReference type="Proteomes" id="UP000179270">
    <property type="component" value="Unassembled WGS sequence"/>
</dbReference>
<accession>A0A1F7IAB1</accession>
<dbReference type="InterPro" id="IPR020904">
    <property type="entry name" value="Sc_DH/Rdtase_CS"/>
</dbReference>
<dbReference type="InterPro" id="IPR051911">
    <property type="entry name" value="SDR_oxidoreductase"/>
</dbReference>
<dbReference type="PRINTS" id="PR00080">
    <property type="entry name" value="SDRFAMILY"/>
</dbReference>
<dbReference type="GO" id="GO:0016491">
    <property type="term" value="F:oxidoreductase activity"/>
    <property type="evidence" value="ECO:0007669"/>
    <property type="project" value="UniProtKB-KW"/>
</dbReference>
<evidence type="ECO:0008006" key="6">
    <source>
        <dbReference type="Google" id="ProtNLM"/>
    </source>
</evidence>
<evidence type="ECO:0000313" key="5">
    <source>
        <dbReference type="Proteomes" id="UP000179270"/>
    </source>
</evidence>
<dbReference type="AlphaFoldDB" id="A0A1F7IAB1"/>
<dbReference type="Pfam" id="PF00106">
    <property type="entry name" value="adh_short"/>
    <property type="match status" value="1"/>
</dbReference>
<evidence type="ECO:0000256" key="3">
    <source>
        <dbReference type="RuleBase" id="RU000363"/>
    </source>
</evidence>
<dbReference type="PANTHER" id="PTHR43976:SF16">
    <property type="entry name" value="SHORT-CHAIN DEHYDROGENASE_REDUCTASE FAMILY PROTEIN"/>
    <property type="match status" value="1"/>
</dbReference>
<keyword evidence="2" id="KW-0560">Oxidoreductase</keyword>
<dbReference type="CDD" id="cd05233">
    <property type="entry name" value="SDR_c"/>
    <property type="match status" value="1"/>
</dbReference>
<dbReference type="PANTHER" id="PTHR43976">
    <property type="entry name" value="SHORT CHAIN DEHYDROGENASE"/>
    <property type="match status" value="1"/>
</dbReference>
<dbReference type="PROSITE" id="PS00061">
    <property type="entry name" value="ADH_SHORT"/>
    <property type="match status" value="1"/>
</dbReference>
<dbReference type="STRING" id="1802055.A3A74_07330"/>
<dbReference type="EMBL" id="MGAF01000034">
    <property type="protein sequence ID" value="OGK40289.1"/>
    <property type="molecule type" value="Genomic_DNA"/>
</dbReference>
<dbReference type="InterPro" id="IPR002347">
    <property type="entry name" value="SDR_fam"/>
</dbReference>
<evidence type="ECO:0000256" key="2">
    <source>
        <dbReference type="ARBA" id="ARBA00023002"/>
    </source>
</evidence>
<comment type="caution">
    <text evidence="4">The sequence shown here is derived from an EMBL/GenBank/DDBJ whole genome shotgun (WGS) entry which is preliminary data.</text>
</comment>
<protein>
    <recommendedName>
        <fullName evidence="6">Short-chain dehydrogenase</fullName>
    </recommendedName>
</protein>
<dbReference type="Gene3D" id="3.40.50.720">
    <property type="entry name" value="NAD(P)-binding Rossmann-like Domain"/>
    <property type="match status" value="1"/>
</dbReference>
<dbReference type="SUPFAM" id="SSF51735">
    <property type="entry name" value="NAD(P)-binding Rossmann-fold domains"/>
    <property type="match status" value="1"/>
</dbReference>
<name>A0A1F7IAB1_9BACT</name>
<sequence length="240" mass="26882">MELKNKVIAITGAKGGIGETLVSLLEKEKTELILINKKFEKENKRHKYFECDLANRKEILNLTKKLKENFTSIDLLINIAGIGVYKSIEEATIAEWDESFSVNVTAPFILTKELLPLLQKSSDSLVVNIGSGAGVIPMKNRSLYCSTKFAMRGMTLSLAEEFKDRNPKFCLITLGSTLTPFGIGKALTLEEKVKAHQKGAAYFTTEWVANKLIEIIKDKNRKTEIVLYPGDYGFGTWKKP</sequence>
<reference evidence="4 5" key="1">
    <citation type="journal article" date="2016" name="Nat. Commun.">
        <title>Thousands of microbial genomes shed light on interconnected biogeochemical processes in an aquifer system.</title>
        <authorList>
            <person name="Anantharaman K."/>
            <person name="Brown C.T."/>
            <person name="Hug L.A."/>
            <person name="Sharon I."/>
            <person name="Castelle C.J."/>
            <person name="Probst A.J."/>
            <person name="Thomas B.C."/>
            <person name="Singh A."/>
            <person name="Wilkins M.J."/>
            <person name="Karaoz U."/>
            <person name="Brodie E.L."/>
            <person name="Williams K.H."/>
            <person name="Hubbard S.S."/>
            <person name="Banfield J.F."/>
        </authorList>
    </citation>
    <scope>NUCLEOTIDE SEQUENCE [LARGE SCALE GENOMIC DNA]</scope>
</reference>
<dbReference type="PRINTS" id="PR00081">
    <property type="entry name" value="GDHRDH"/>
</dbReference>